<keyword evidence="8" id="KW-1185">Reference proteome</keyword>
<feature type="compositionally biased region" description="Polar residues" evidence="4">
    <location>
        <begin position="997"/>
        <end position="1010"/>
    </location>
</feature>
<feature type="compositionally biased region" description="Basic and acidic residues" evidence="4">
    <location>
        <begin position="1104"/>
        <end position="1114"/>
    </location>
</feature>
<feature type="compositionally biased region" description="Basic and acidic residues" evidence="4">
    <location>
        <begin position="127"/>
        <end position="136"/>
    </location>
</feature>
<comment type="similarity">
    <text evidence="2">Belongs to the SNF2/RAD54 helicase family. ISWI subfamily.</text>
</comment>
<feature type="compositionally biased region" description="Polar residues" evidence="4">
    <location>
        <begin position="138"/>
        <end position="158"/>
    </location>
</feature>
<dbReference type="Proteomes" id="UP000481153">
    <property type="component" value="Unassembled WGS sequence"/>
</dbReference>
<dbReference type="InterPro" id="IPR001005">
    <property type="entry name" value="SANT/Myb"/>
</dbReference>
<accession>A0A6G0XN51</accession>
<dbReference type="SUPFAM" id="SSF52540">
    <property type="entry name" value="P-loop containing nucleoside triphosphate hydrolases"/>
    <property type="match status" value="2"/>
</dbReference>
<protein>
    <recommendedName>
        <fullName evidence="9">Myb-like domain-containing protein</fullName>
    </recommendedName>
</protein>
<proteinExistence type="inferred from homology"/>
<comment type="similarity">
    <text evidence="1">Belongs to the EAF1 family.</text>
</comment>
<dbReference type="SMART" id="SM00573">
    <property type="entry name" value="HSA"/>
    <property type="match status" value="1"/>
</dbReference>
<dbReference type="Pfam" id="PF13921">
    <property type="entry name" value="Myb_DNA-bind_6"/>
    <property type="match status" value="1"/>
</dbReference>
<dbReference type="SMART" id="SM00717">
    <property type="entry name" value="SANT"/>
    <property type="match status" value="1"/>
</dbReference>
<feature type="domain" description="Myb-like" evidence="5">
    <location>
        <begin position="1202"/>
        <end position="1258"/>
    </location>
</feature>
<sequence length="1531" mass="171324">MGKHVSSPSLNGSANTKDTAVDVVALSRGRFLEHFLSYRERLLAQFVEHQSAAHVLDEEEREDNSNALDDLHAPEEQLDDDGTDMLVANEVMPDDDDSPPPSEHEIDADDRIEIDARTNATSTKPNTELDTHHEPETNAESNAIETEITQPTATTQLSPERKKRPRPDKPTPTTDEVESRKSPTARPPPRKVQRSSTPIRQYPPPVISTNTRLVGLITQNTLDDMSNDGNRLNDNGSNNASLIVMIQTHHDKAQQLQKTPSKKRQLPRLKDPPRLKCHWDTLLDEMKWIAADFAEERHWKRAAAWRLARDVCEAKSAEKKSLELDKRKLARQVALQISSFWRAMERIAARYQSRSSSMAFERTSLNKDTSMASPRLRCDDSIVSFEWIRQGSSAAIREKTSELFNASIIARGNMKKNSGVDEAYAHLKLAQFQWNALRFMIDMREAGYHFILNDQLGTGKPYTVSLFLYVLDNMETPTNPHLIIVPDAEIHKWVHYVRTVHPNRRIQVYGGSRVERRRHQRAWDKEYMEYMETKEDPVYCCICPHAVYLEDAESVFAPQTWQAVIVEDTSICADLPLAYTSLRNSSSRIVVSELALEHWPSERIALWGEFLLGGLVPQWNLMEWDEMNLADPASVQQMLKRAGLPFKEDSSSLQIALRAMTLGRLRNDMEAQLGKVEEQTVGCTMTPSQLKCYNNVVMSFNNSSDKETLDHWLRFMLRLRSACNCVDVLQDFERLSVVDRAMLESCSAKLKVVMELIDRLVHQDHIRVAIYMQCDMMLPVVEYAVTNHLNIPCVRVTGSIVNQHKALTHFASKETVRVAILSTRTRTVGSNRAVCVYGAQAVIVLDSDWDPMCDAKLRASWQLLATNSDVTVYRLYCENTIETSLLRVGSTLSEKLFGEMSPAECIASPAFKYDSCPSWWSSSANNDMSKALMSSELLEKYCGNVENLEWYQLESPLTTGAELETEEHLLLSNSDELTPVEWFAVHLVQSMKEKQMTRSTPKTPQENQNADGHHSAHATFEGMICERNRAQWKQEKIDSLFYDQSESIGHVAQTFLLEGMQSEFGLYEPPAFVDGEKIWDARDDDNQLWITYRAQKPPPVLPPDKLKPSSDLKPIKKKPKVPAGNADPKKSTDYEGFPLPETTSAFDDDGFWGDTNLDALDSVSWDDTSILAGIQVQGLTDPTPQKKLKTSTSILQRPRKPVAEAAREGWSFVEEGLLKKLHDMYGANWNLIAQILTRQSMVKRRSARQCQEKFQRLTVPNKDKPVKVKPLTLSPAAVSSRVGLHTGGVLLKFPASPFGIPPPPIKKNWMLKQPVQDHELRHFRSTIDAVMSSAKKKLPPPPIPIPTSVVAHESHAEILATPTLSPDEVINKSKQIAAATFQAVNAATSLAPFPPESTGLTSLNIATSGSIPAPSDSQTWGDLSVLHQNLARAGAESAISLPGVNGAQPSAATLLYVIDRMPQIKSQIQSILHRNEYSEGQKVALIARLLSSTSQPSSNSSPATPTHTLVPSLNGGGTNAPSSPALPPSQL</sequence>
<dbReference type="InterPro" id="IPR009057">
    <property type="entry name" value="Homeodomain-like_sf"/>
</dbReference>
<evidence type="ECO:0000256" key="2">
    <source>
        <dbReference type="ARBA" id="ARBA00009687"/>
    </source>
</evidence>
<dbReference type="Gene3D" id="1.10.10.60">
    <property type="entry name" value="Homeodomain-like"/>
    <property type="match status" value="1"/>
</dbReference>
<feature type="region of interest" description="Disordered" evidence="4">
    <location>
        <begin position="250"/>
        <end position="271"/>
    </location>
</feature>
<dbReference type="VEuPathDB" id="FungiDB:AeMF1_017658"/>
<feature type="compositionally biased region" description="Basic and acidic residues" evidence="4">
    <location>
        <begin position="102"/>
        <end position="116"/>
    </location>
</feature>
<comment type="caution">
    <text evidence="7">The sequence shown here is derived from an EMBL/GenBank/DDBJ whole genome shotgun (WGS) entry which is preliminary data.</text>
</comment>
<dbReference type="GO" id="GO:0035267">
    <property type="term" value="C:NuA4 histone acetyltransferase complex"/>
    <property type="evidence" value="ECO:0007669"/>
    <property type="project" value="UniProtKB-ARBA"/>
</dbReference>
<dbReference type="InterPro" id="IPR014012">
    <property type="entry name" value="HSA_dom"/>
</dbReference>
<dbReference type="InterPro" id="IPR038718">
    <property type="entry name" value="SNF2-like_sf"/>
</dbReference>
<organism evidence="7 8">
    <name type="scientific">Aphanomyces euteiches</name>
    <dbReference type="NCBI Taxonomy" id="100861"/>
    <lineage>
        <taxon>Eukaryota</taxon>
        <taxon>Sar</taxon>
        <taxon>Stramenopiles</taxon>
        <taxon>Oomycota</taxon>
        <taxon>Saprolegniomycetes</taxon>
        <taxon>Saprolegniales</taxon>
        <taxon>Verrucalvaceae</taxon>
        <taxon>Aphanomyces</taxon>
    </lineage>
</organism>
<evidence type="ECO:0000259" key="5">
    <source>
        <dbReference type="PROSITE" id="PS50090"/>
    </source>
</evidence>
<dbReference type="Gene3D" id="3.40.50.10810">
    <property type="entry name" value="Tandem AAA-ATPase domain"/>
    <property type="match status" value="1"/>
</dbReference>
<evidence type="ECO:0000259" key="6">
    <source>
        <dbReference type="PROSITE" id="PS51204"/>
    </source>
</evidence>
<dbReference type="Pfam" id="PF00176">
    <property type="entry name" value="SNF2-rel_dom"/>
    <property type="match status" value="1"/>
</dbReference>
<dbReference type="SUPFAM" id="SSF46689">
    <property type="entry name" value="Homeodomain-like"/>
    <property type="match status" value="1"/>
</dbReference>
<dbReference type="EMBL" id="VJMJ01000036">
    <property type="protein sequence ID" value="KAF0741667.1"/>
    <property type="molecule type" value="Genomic_DNA"/>
</dbReference>
<evidence type="ECO:0008006" key="9">
    <source>
        <dbReference type="Google" id="ProtNLM"/>
    </source>
</evidence>
<dbReference type="Gene3D" id="3.40.50.300">
    <property type="entry name" value="P-loop containing nucleotide triphosphate hydrolases"/>
    <property type="match status" value="1"/>
</dbReference>
<feature type="region of interest" description="Disordered" evidence="4">
    <location>
        <begin position="994"/>
        <end position="1014"/>
    </location>
</feature>
<dbReference type="InterPro" id="IPR027417">
    <property type="entry name" value="P-loop_NTPase"/>
</dbReference>
<dbReference type="Pfam" id="PF07529">
    <property type="entry name" value="HSA"/>
    <property type="match status" value="1"/>
</dbReference>
<dbReference type="InterPro" id="IPR000330">
    <property type="entry name" value="SNF2_N"/>
</dbReference>
<gene>
    <name evidence="7" type="ORF">Ae201684_003340</name>
</gene>
<evidence type="ECO:0000256" key="1">
    <source>
        <dbReference type="ARBA" id="ARBA00008913"/>
    </source>
</evidence>
<name>A0A6G0XN51_9STRA</name>
<feature type="compositionally biased region" description="Low complexity" evidence="4">
    <location>
        <begin position="1493"/>
        <end position="1506"/>
    </location>
</feature>
<dbReference type="GO" id="GO:0006325">
    <property type="term" value="P:chromatin organization"/>
    <property type="evidence" value="ECO:0007669"/>
    <property type="project" value="UniProtKB-KW"/>
</dbReference>
<evidence type="ECO:0000256" key="3">
    <source>
        <dbReference type="ARBA" id="ARBA00022853"/>
    </source>
</evidence>
<feature type="region of interest" description="Disordered" evidence="4">
    <location>
        <begin position="1493"/>
        <end position="1531"/>
    </location>
</feature>
<dbReference type="PROSITE" id="PS51204">
    <property type="entry name" value="HSA"/>
    <property type="match status" value="1"/>
</dbReference>
<reference evidence="7 8" key="1">
    <citation type="submission" date="2019-07" db="EMBL/GenBank/DDBJ databases">
        <title>Genomics analysis of Aphanomyces spp. identifies a new class of oomycete effector associated with host adaptation.</title>
        <authorList>
            <person name="Gaulin E."/>
        </authorList>
    </citation>
    <scope>NUCLEOTIDE SEQUENCE [LARGE SCALE GENOMIC DNA]</scope>
    <source>
        <strain evidence="7 8">ATCC 201684</strain>
    </source>
</reference>
<dbReference type="PROSITE" id="PS50090">
    <property type="entry name" value="MYB_LIKE"/>
    <property type="match status" value="1"/>
</dbReference>
<dbReference type="PANTHER" id="PTHR10799">
    <property type="entry name" value="SNF2/RAD54 HELICASE FAMILY"/>
    <property type="match status" value="1"/>
</dbReference>
<feature type="domain" description="HSA" evidence="6">
    <location>
        <begin position="266"/>
        <end position="339"/>
    </location>
</feature>
<evidence type="ECO:0000313" key="7">
    <source>
        <dbReference type="EMBL" id="KAF0741667.1"/>
    </source>
</evidence>
<dbReference type="CDD" id="cd00167">
    <property type="entry name" value="SANT"/>
    <property type="match status" value="1"/>
</dbReference>
<evidence type="ECO:0000256" key="4">
    <source>
        <dbReference type="SAM" id="MobiDB-lite"/>
    </source>
</evidence>
<keyword evidence="3" id="KW-0156">Chromatin regulator</keyword>
<feature type="region of interest" description="Disordered" evidence="4">
    <location>
        <begin position="1093"/>
        <end position="1139"/>
    </location>
</feature>
<feature type="region of interest" description="Disordered" evidence="4">
    <location>
        <begin position="89"/>
        <end position="207"/>
    </location>
</feature>
<evidence type="ECO:0000313" key="8">
    <source>
        <dbReference type="Proteomes" id="UP000481153"/>
    </source>
</evidence>